<reference evidence="2" key="1">
    <citation type="journal article" date="2018" name="BMC Genomics">
        <title>Genomic insights into host adaptation between the wheat stripe rust pathogen (Puccinia striiformis f. sp. tritici) and the barley stripe rust pathogen (Puccinia striiformis f. sp. hordei).</title>
        <authorList>
            <person name="Xia C."/>
            <person name="Wang M."/>
            <person name="Yin C."/>
            <person name="Cornejo O.E."/>
            <person name="Hulbert S.H."/>
            <person name="Chen X."/>
        </authorList>
    </citation>
    <scope>NUCLEOTIDE SEQUENCE [LARGE SCALE GENOMIC DNA]</scope>
    <source>
        <strain evidence="2">93-210</strain>
    </source>
</reference>
<evidence type="ECO:0000313" key="2">
    <source>
        <dbReference type="Proteomes" id="UP001060170"/>
    </source>
</evidence>
<name>A0ACC0EGV7_9BASI</name>
<accession>A0ACC0EGV7</accession>
<comment type="caution">
    <text evidence="1">The sequence shown here is derived from an EMBL/GenBank/DDBJ whole genome shotgun (WGS) entry which is preliminary data.</text>
</comment>
<evidence type="ECO:0000313" key="1">
    <source>
        <dbReference type="EMBL" id="KAI7953419.1"/>
    </source>
</evidence>
<proteinExistence type="predicted"/>
<sequence>MTGQVLVVERTHCLTPLDQHYSPQPQPPTIQRCSTFQQQPSTTTTNNHDYRKMTGKPKPSGKSRSSTSAGPIKQHVKGENFYRDAKKAKTVKMLSKDGGKAIRDPDGKIIKAAAFQSSDAPNGRIQPDRRWFGNTRVISQKALDHFRTSLAQKQADPYSVILKQNKLPMSLLQSDVEKAAQGGKGMKVDLVTAEPFDQTFGPKQRRKRPRLSTAGTFEELVQEAEDLNANKKSKSLAGEKLPPVDGLGKFIKGGEEQLEAEDSQEDEEQHNVAVDYILSAGTSKRIWSELYKVIDSSDVILHVLDARDPLGTRCLSVENYLAKEKRGKKMVWILNKVDLVPGWVASRWVKYLSKFHPTIAFHASINNSFGKGSLIQLLRQFSSLFSDRKQISVGFIGYPNVGKSSIINTLKKKKVCNVAPIPGETKVWQYITLMRRIYLIDCPGIVPPSAKDTEAAKVLKGVVRVEHLSCPADHIPPLLERIRPEYMVRTYGIQEWTDCEDFLTQIARKSGKLLKGGEPDLRTVATCVLNDWIRGKIPYFVPPPTQTPGFKTPNPTAEERKPALSDASPLTTEQASTSGEGGKEKLKVDRGDGEKVGLIKGVTQPLHQIVRSNKFLEEDEVGEFEYADEEETQGSMKSVSKAKSKKDDKKNSDDQEGDLDLSDAGDWSGIGSEDEEEDDEDQDEEELCYEDLIKAQSSVKSTKSSKTGGSLAASDHIDDDQDDLDIVLDNVETIKQADKTKIAKTDKSQGKRKGNQEDIDDSDSADRNKSRGKKEARMTTNKKKSENFFTNANVKNKNRSRKIPKVESRKKKK</sequence>
<keyword evidence="2" id="KW-1185">Reference proteome</keyword>
<dbReference type="Proteomes" id="UP001060170">
    <property type="component" value="Chromosome 6"/>
</dbReference>
<organism evidence="1 2">
    <name type="scientific">Puccinia striiformis f. sp. tritici</name>
    <dbReference type="NCBI Taxonomy" id="168172"/>
    <lineage>
        <taxon>Eukaryota</taxon>
        <taxon>Fungi</taxon>
        <taxon>Dikarya</taxon>
        <taxon>Basidiomycota</taxon>
        <taxon>Pucciniomycotina</taxon>
        <taxon>Pucciniomycetes</taxon>
        <taxon>Pucciniales</taxon>
        <taxon>Pucciniaceae</taxon>
        <taxon>Puccinia</taxon>
    </lineage>
</organism>
<reference evidence="1 2" key="3">
    <citation type="journal article" date="2022" name="Microbiol. Spectr.">
        <title>Folding features and dynamics of 3D genome architecture in plant fungal pathogens.</title>
        <authorList>
            <person name="Xia C."/>
        </authorList>
    </citation>
    <scope>NUCLEOTIDE SEQUENCE [LARGE SCALE GENOMIC DNA]</scope>
    <source>
        <strain evidence="1 2">93-210</strain>
    </source>
</reference>
<dbReference type="EMBL" id="CM045870">
    <property type="protein sequence ID" value="KAI7953419.1"/>
    <property type="molecule type" value="Genomic_DNA"/>
</dbReference>
<reference evidence="2" key="2">
    <citation type="journal article" date="2018" name="Mol. Plant Microbe Interact.">
        <title>Genome sequence resources for the wheat stripe rust pathogen (Puccinia striiformis f. sp. tritici) and the barley stripe rust pathogen (Puccinia striiformis f. sp. hordei).</title>
        <authorList>
            <person name="Xia C."/>
            <person name="Wang M."/>
            <person name="Yin C."/>
            <person name="Cornejo O.E."/>
            <person name="Hulbert S.H."/>
            <person name="Chen X."/>
        </authorList>
    </citation>
    <scope>NUCLEOTIDE SEQUENCE [LARGE SCALE GENOMIC DNA]</scope>
    <source>
        <strain evidence="2">93-210</strain>
    </source>
</reference>
<protein>
    <submittedName>
        <fullName evidence="1">Uncharacterized protein</fullName>
    </submittedName>
</protein>
<gene>
    <name evidence="1" type="ORF">MJO28_005966</name>
</gene>